<feature type="domain" description="TIR" evidence="5">
    <location>
        <begin position="152"/>
        <end position="283"/>
    </location>
</feature>
<dbReference type="SUPFAM" id="SSF47986">
    <property type="entry name" value="DEATH domain"/>
    <property type="match status" value="1"/>
</dbReference>
<dbReference type="GO" id="GO:0035325">
    <property type="term" value="F:Toll-like receptor binding"/>
    <property type="evidence" value="ECO:0007669"/>
    <property type="project" value="TreeGrafter"/>
</dbReference>
<reference evidence="6 7" key="1">
    <citation type="submission" date="2020-04" db="EMBL/GenBank/DDBJ databases">
        <authorList>
            <person name="Wallbank WR R."/>
            <person name="Pardo Diaz C."/>
            <person name="Kozak K."/>
            <person name="Martin S."/>
            <person name="Jiggins C."/>
            <person name="Moest M."/>
            <person name="Warren A I."/>
            <person name="Byers J.R.P. K."/>
            <person name="Montejo-Kovacevich G."/>
            <person name="Yen C E."/>
        </authorList>
    </citation>
    <scope>NUCLEOTIDE SEQUENCE [LARGE SCALE GENOMIC DNA]</scope>
</reference>
<name>A0A8S1AZG7_ARCPL</name>
<dbReference type="GO" id="GO:0043123">
    <property type="term" value="P:positive regulation of canonical NF-kappaB signal transduction"/>
    <property type="evidence" value="ECO:0007669"/>
    <property type="project" value="InterPro"/>
</dbReference>
<dbReference type="InterPro" id="IPR000488">
    <property type="entry name" value="Death_dom"/>
</dbReference>
<dbReference type="Pfam" id="PF13676">
    <property type="entry name" value="TIR_2"/>
    <property type="match status" value="1"/>
</dbReference>
<dbReference type="SMART" id="SM00005">
    <property type="entry name" value="DEATH"/>
    <property type="match status" value="1"/>
</dbReference>
<dbReference type="GO" id="GO:0050830">
    <property type="term" value="P:defense response to Gram-positive bacterium"/>
    <property type="evidence" value="ECO:0007669"/>
    <property type="project" value="TreeGrafter"/>
</dbReference>
<proteinExistence type="predicted"/>
<comment type="subcellular location">
    <subcellularLocation>
        <location evidence="1">Cytoplasm</location>
    </subcellularLocation>
</comment>
<dbReference type="AlphaFoldDB" id="A0A8S1AZG7"/>
<evidence type="ECO:0000313" key="6">
    <source>
        <dbReference type="EMBL" id="CAB3252071.1"/>
    </source>
</evidence>
<accession>A0A8S1AZG7</accession>
<evidence type="ECO:0000259" key="4">
    <source>
        <dbReference type="PROSITE" id="PS50017"/>
    </source>
</evidence>
<dbReference type="PROSITE" id="PS50017">
    <property type="entry name" value="DEATH_DOMAIN"/>
    <property type="match status" value="1"/>
</dbReference>
<dbReference type="GO" id="GO:0002755">
    <property type="term" value="P:MyD88-dependent toll-like receptor signaling pathway"/>
    <property type="evidence" value="ECO:0007669"/>
    <property type="project" value="InterPro"/>
</dbReference>
<keyword evidence="2" id="KW-0963">Cytoplasm</keyword>
<keyword evidence="3" id="KW-0395">Inflammatory response</keyword>
<dbReference type="OrthoDB" id="1152826at2759"/>
<evidence type="ECO:0000259" key="5">
    <source>
        <dbReference type="PROSITE" id="PS50104"/>
    </source>
</evidence>
<organism evidence="6 7">
    <name type="scientific">Arctia plantaginis</name>
    <name type="common">Wood tiger moth</name>
    <name type="synonym">Phalaena plantaginis</name>
    <dbReference type="NCBI Taxonomy" id="874455"/>
    <lineage>
        <taxon>Eukaryota</taxon>
        <taxon>Metazoa</taxon>
        <taxon>Ecdysozoa</taxon>
        <taxon>Arthropoda</taxon>
        <taxon>Hexapoda</taxon>
        <taxon>Insecta</taxon>
        <taxon>Pterygota</taxon>
        <taxon>Neoptera</taxon>
        <taxon>Endopterygota</taxon>
        <taxon>Lepidoptera</taxon>
        <taxon>Glossata</taxon>
        <taxon>Ditrysia</taxon>
        <taxon>Noctuoidea</taxon>
        <taxon>Erebidae</taxon>
        <taxon>Arctiinae</taxon>
        <taxon>Arctia</taxon>
    </lineage>
</organism>
<dbReference type="PANTHER" id="PTHR15079">
    <property type="entry name" value="MYD88"/>
    <property type="match status" value="1"/>
</dbReference>
<dbReference type="SUPFAM" id="SSF52200">
    <property type="entry name" value="Toll/Interleukin receptor TIR domain"/>
    <property type="match status" value="1"/>
</dbReference>
<dbReference type="EMBL" id="CADEBD010000364">
    <property type="protein sequence ID" value="CAB3252071.1"/>
    <property type="molecule type" value="Genomic_DNA"/>
</dbReference>
<dbReference type="PANTHER" id="PTHR15079:SF3">
    <property type="entry name" value="MYELOID DIFFERENTIATION PRIMARY RESPONSE PROTEIN MYD88"/>
    <property type="match status" value="1"/>
</dbReference>
<evidence type="ECO:0008006" key="8">
    <source>
        <dbReference type="Google" id="ProtNLM"/>
    </source>
</evidence>
<dbReference type="GO" id="GO:0045087">
    <property type="term" value="P:innate immune response"/>
    <property type="evidence" value="ECO:0007669"/>
    <property type="project" value="TreeGrafter"/>
</dbReference>
<dbReference type="InterPro" id="IPR000157">
    <property type="entry name" value="TIR_dom"/>
</dbReference>
<dbReference type="InterPro" id="IPR017281">
    <property type="entry name" value="Myelin_different_resp_MyD88"/>
</dbReference>
<feature type="domain" description="Death" evidence="4">
    <location>
        <begin position="39"/>
        <end position="109"/>
    </location>
</feature>
<evidence type="ECO:0000256" key="2">
    <source>
        <dbReference type="ARBA" id="ARBA00022490"/>
    </source>
</evidence>
<dbReference type="Pfam" id="PF00531">
    <property type="entry name" value="Death"/>
    <property type="match status" value="1"/>
</dbReference>
<dbReference type="Gene3D" id="1.10.533.10">
    <property type="entry name" value="Death Domain, Fas"/>
    <property type="match status" value="1"/>
</dbReference>
<dbReference type="GO" id="GO:0008063">
    <property type="term" value="P:Toll signaling pathway"/>
    <property type="evidence" value="ECO:0007669"/>
    <property type="project" value="TreeGrafter"/>
</dbReference>
<sequence length="399" mass="45771">MVNDTSIYSLKLSSLPFEIRQLLSQSLNSEKVILCDGPDKLPRDWRGLAFQVNLSSRLETYIKQQYEDKTAKVLELWQQTNNSATVGELLEYLECIDRYDVAEDVYNDLRKAVSSGELSRNSQNQIAIPSTGLSTEPDSGVITYDDRPGYAQLYDAMVLYAAEDKDFVEIMMERMTDKGYQLCTVDDLQVGHTTQYAPVSRLISERCRRVILVLSPDFLDSPGMKFYMNYATADGIETEQRKILPLMYRNCQLPRHLSFYHKLFYESNKPPLYDFWKKLQQSLEVARMSTAQPQYRMNNRIQQPSPPQITIDEYPSGKILSDYMDSNLFLPRPDLSISLPGLNSLNTTNLCTTQDCHSLSNVSQVSGDSHPKKKKKSYFRKFFSTFKGKKSKEAIMVAD</sequence>
<protein>
    <recommendedName>
        <fullName evidence="8">Myeloid differentiation primary response protein MyD88</fullName>
    </recommendedName>
</protein>
<evidence type="ECO:0000256" key="3">
    <source>
        <dbReference type="ARBA" id="ARBA00023198"/>
    </source>
</evidence>
<dbReference type="PROSITE" id="PS50104">
    <property type="entry name" value="TIR"/>
    <property type="match status" value="1"/>
</dbReference>
<dbReference type="Gene3D" id="3.40.50.10140">
    <property type="entry name" value="Toll/interleukin-1 receptor homology (TIR) domain"/>
    <property type="match status" value="1"/>
</dbReference>
<evidence type="ECO:0000313" key="7">
    <source>
        <dbReference type="Proteomes" id="UP000494256"/>
    </source>
</evidence>
<dbReference type="GO" id="GO:0005886">
    <property type="term" value="C:plasma membrane"/>
    <property type="evidence" value="ECO:0007669"/>
    <property type="project" value="TreeGrafter"/>
</dbReference>
<dbReference type="GO" id="GO:0005737">
    <property type="term" value="C:cytoplasm"/>
    <property type="evidence" value="ECO:0007669"/>
    <property type="project" value="UniProtKB-SubCell"/>
</dbReference>
<comment type="caution">
    <text evidence="6">The sequence shown here is derived from an EMBL/GenBank/DDBJ whole genome shotgun (WGS) entry which is preliminary data.</text>
</comment>
<dbReference type="InterPro" id="IPR035897">
    <property type="entry name" value="Toll_tir_struct_dom_sf"/>
</dbReference>
<dbReference type="GO" id="GO:0034142">
    <property type="term" value="P:toll-like receptor 4 signaling pathway"/>
    <property type="evidence" value="ECO:0007669"/>
    <property type="project" value="TreeGrafter"/>
</dbReference>
<dbReference type="GO" id="GO:0070976">
    <property type="term" value="F:TIR domain binding"/>
    <property type="evidence" value="ECO:0007669"/>
    <property type="project" value="InterPro"/>
</dbReference>
<dbReference type="InterPro" id="IPR011029">
    <property type="entry name" value="DEATH-like_dom_sf"/>
</dbReference>
<evidence type="ECO:0000256" key="1">
    <source>
        <dbReference type="ARBA" id="ARBA00004496"/>
    </source>
</evidence>
<dbReference type="Proteomes" id="UP000494256">
    <property type="component" value="Unassembled WGS sequence"/>
</dbReference>
<gene>
    <name evidence="6" type="ORF">APLA_LOCUS13909</name>
</gene>